<keyword evidence="2" id="KW-1185">Reference proteome</keyword>
<reference evidence="1 2" key="1">
    <citation type="submission" date="2019-07" db="EMBL/GenBank/DDBJ databases">
        <title>Sphingomonas AE3 Genome sequencing and assembly.</title>
        <authorList>
            <person name="Kim H."/>
        </authorList>
    </citation>
    <scope>NUCLEOTIDE SEQUENCE [LARGE SCALE GENOMIC DNA]</scope>
    <source>
        <strain evidence="1 2">AE3</strain>
    </source>
</reference>
<protein>
    <submittedName>
        <fullName evidence="1">AAA family ATPase</fullName>
    </submittedName>
</protein>
<dbReference type="Pfam" id="PF05621">
    <property type="entry name" value="TniB"/>
    <property type="match status" value="1"/>
</dbReference>
<organism evidence="1 2">
    <name type="scientific">Sphingomonas xanthus</name>
    <dbReference type="NCBI Taxonomy" id="2594473"/>
    <lineage>
        <taxon>Bacteria</taxon>
        <taxon>Pseudomonadati</taxon>
        <taxon>Pseudomonadota</taxon>
        <taxon>Alphaproteobacteria</taxon>
        <taxon>Sphingomonadales</taxon>
        <taxon>Sphingomonadaceae</taxon>
        <taxon>Sphingomonas</taxon>
    </lineage>
</organism>
<gene>
    <name evidence="1" type="ORF">FMM02_03285</name>
</gene>
<evidence type="ECO:0000313" key="2">
    <source>
        <dbReference type="Proteomes" id="UP000321857"/>
    </source>
</evidence>
<dbReference type="OrthoDB" id="7349128at2"/>
<dbReference type="AlphaFoldDB" id="A0A516IQ98"/>
<dbReference type="RefSeq" id="WP_147493523.1">
    <property type="nucleotide sequence ID" value="NZ_CP041659.1"/>
</dbReference>
<accession>A0A516IQ98</accession>
<dbReference type="Proteomes" id="UP000321857">
    <property type="component" value="Chromosome"/>
</dbReference>
<dbReference type="SUPFAM" id="SSF52540">
    <property type="entry name" value="P-loop containing nucleoside triphosphate hydrolases"/>
    <property type="match status" value="1"/>
</dbReference>
<name>A0A516IQ98_9SPHN</name>
<sequence>MTTPENMAERNARVARARQLIGEISIPYPPQIELKVALDELRHTAVLTRGRPQRGVHLFGPSFAGKTTAAREHSKHVLATEEHPPGAVPIALATIDPEGSLASVATDILRSLGEPRPDKGSAALRWERVWNSLPERKVQILILDEFQRTTRRPTMSPVIAAKVQDLMEGGLCAVAFLGLEKAHDVFHTASDLSNRLDVPVTMSQLQWADDEDRKMFTDFVSRYDQALADAGIVSLHSGLADDEQQLQLLHEASNGLIGQFCRIVETAAISVVRNKYSCISREDLADAVDDWSIANRRIAYNPFRDGEK</sequence>
<evidence type="ECO:0000313" key="1">
    <source>
        <dbReference type="EMBL" id="QDP19067.1"/>
    </source>
</evidence>
<dbReference type="EMBL" id="CP041659">
    <property type="protein sequence ID" value="QDP19067.1"/>
    <property type="molecule type" value="Genomic_DNA"/>
</dbReference>
<proteinExistence type="predicted"/>
<dbReference type="InterPro" id="IPR027417">
    <property type="entry name" value="P-loop_NTPase"/>
</dbReference>
<dbReference type="Gene3D" id="3.40.50.300">
    <property type="entry name" value="P-loop containing nucleotide triphosphate hydrolases"/>
    <property type="match status" value="1"/>
</dbReference>
<dbReference type="KEGG" id="sxa:FMM02_03285"/>
<dbReference type="InterPro" id="IPR008868">
    <property type="entry name" value="TniB"/>
</dbReference>